<evidence type="ECO:0000256" key="11">
    <source>
        <dbReference type="SAM" id="Coils"/>
    </source>
</evidence>
<dbReference type="SMART" id="SM00436">
    <property type="entry name" value="TOP1Bc"/>
    <property type="match status" value="1"/>
</dbReference>
<dbReference type="InterPro" id="IPR005733">
    <property type="entry name" value="TopoI_bac-type"/>
</dbReference>
<name>A0A096BIR9_9FIRM</name>
<dbReference type="Gene3D" id="1.10.460.10">
    <property type="entry name" value="Topoisomerase I, domain 2"/>
    <property type="match status" value="1"/>
</dbReference>
<dbReference type="InterPro" id="IPR034149">
    <property type="entry name" value="TOPRIM_TopoI"/>
</dbReference>
<feature type="domain" description="Toprim" evidence="12">
    <location>
        <begin position="3"/>
        <end position="113"/>
    </location>
</feature>
<dbReference type="SMART" id="SM00493">
    <property type="entry name" value="TOPRIM"/>
    <property type="match status" value="1"/>
</dbReference>
<feature type="coiled-coil region" evidence="11">
    <location>
        <begin position="552"/>
        <end position="579"/>
    </location>
</feature>
<feature type="site" description="Interaction with DNA" evidence="10">
    <location>
        <position position="491"/>
    </location>
</feature>
<dbReference type="InterPro" id="IPR013497">
    <property type="entry name" value="Topo_IA_cen"/>
</dbReference>
<dbReference type="PROSITE" id="PS52039">
    <property type="entry name" value="TOPO_IA_2"/>
    <property type="match status" value="1"/>
</dbReference>
<dbReference type="PROSITE" id="PS50880">
    <property type="entry name" value="TOPRIM"/>
    <property type="match status" value="1"/>
</dbReference>
<feature type="site" description="Interaction with DNA" evidence="10">
    <location>
        <position position="304"/>
    </location>
</feature>
<keyword evidence="5" id="KW-0862">Zinc</keyword>
<evidence type="ECO:0000256" key="2">
    <source>
        <dbReference type="ARBA" id="ARBA00009446"/>
    </source>
</evidence>
<dbReference type="PRINTS" id="PR00417">
    <property type="entry name" value="PRTPISMRASEI"/>
</dbReference>
<comment type="similarity">
    <text evidence="2 10">Belongs to the type IA topoisomerase family.</text>
</comment>
<dbReference type="EMBL" id="AZTB01000015">
    <property type="protein sequence ID" value="KGG80767.1"/>
    <property type="molecule type" value="Genomic_DNA"/>
</dbReference>
<evidence type="ECO:0000313" key="15">
    <source>
        <dbReference type="Proteomes" id="UP000029622"/>
    </source>
</evidence>
<dbReference type="SUPFAM" id="SSF56712">
    <property type="entry name" value="Prokaryotic type I DNA topoisomerase"/>
    <property type="match status" value="1"/>
</dbReference>
<comment type="function">
    <text evidence="10">Releases the supercoiling and torsional tension of DNA, which is introduced during the DNA replication and transcription, by transiently cleaving and rejoining one strand of the DNA duplex. Introduces a single-strand break via transesterification at a target site in duplex DNA. The scissile phosphodiester is attacked by the catalytic tyrosine of the enzyme, resulting in the formation of a DNA-(5'-phosphotyrosyl)-enzyme intermediate and the expulsion of a 3'-OH DNA strand. The free DNA strand then undergoes passage around the unbroken strand, thus removing DNA supercoils. Finally, in the religation step, the DNA 3'-OH attacks the covalent intermediate to expel the active-site tyrosine and restore the DNA phosphodiester backbone.</text>
</comment>
<dbReference type="InterPro" id="IPR003602">
    <property type="entry name" value="Topo_IA_DNA-bd_dom"/>
</dbReference>
<dbReference type="RefSeq" id="WP_035162822.1">
    <property type="nucleotide sequence ID" value="NZ_AZTB01000015.1"/>
</dbReference>
<protein>
    <recommendedName>
        <fullName evidence="10">DNA topoisomerase 1</fullName>
        <ecNumber evidence="10">5.6.2.1</ecNumber>
    </recommendedName>
    <alternativeName>
        <fullName evidence="10">DNA topoisomerase I</fullName>
    </alternativeName>
</protein>
<evidence type="ECO:0000256" key="6">
    <source>
        <dbReference type="ARBA" id="ARBA00022842"/>
    </source>
</evidence>
<keyword evidence="11" id="KW-0175">Coiled coil</keyword>
<evidence type="ECO:0000256" key="5">
    <source>
        <dbReference type="ARBA" id="ARBA00022833"/>
    </source>
</evidence>
<dbReference type="Pfam" id="PF01396">
    <property type="entry name" value="Zn_ribbon_Top1"/>
    <property type="match status" value="3"/>
</dbReference>
<feature type="site" description="Interaction with DNA" evidence="10">
    <location>
        <position position="155"/>
    </location>
</feature>
<feature type="site" description="Interaction with DNA" evidence="10">
    <location>
        <position position="148"/>
    </location>
</feature>
<dbReference type="InterPro" id="IPR028612">
    <property type="entry name" value="Topoisom_1_IA"/>
</dbReference>
<dbReference type="InterPro" id="IPR013498">
    <property type="entry name" value="Topo_IA_Znf"/>
</dbReference>
<dbReference type="Gene3D" id="3.30.65.10">
    <property type="entry name" value="Bacterial Topoisomerase I, domain 1"/>
    <property type="match status" value="2"/>
</dbReference>
<dbReference type="PANTHER" id="PTHR42785">
    <property type="entry name" value="DNA TOPOISOMERASE, TYPE IA, CORE"/>
    <property type="match status" value="1"/>
</dbReference>
<dbReference type="InterPro" id="IPR000380">
    <property type="entry name" value="Topo_IA"/>
</dbReference>
<dbReference type="Gene3D" id="3.40.50.140">
    <property type="match status" value="1"/>
</dbReference>
<dbReference type="Gene3D" id="2.70.20.10">
    <property type="entry name" value="Topoisomerase I, domain 3"/>
    <property type="match status" value="1"/>
</dbReference>
<organism evidence="14 15">
    <name type="scientific">Caloranaerobacter azorensis H53214</name>
    <dbReference type="NCBI Taxonomy" id="1156417"/>
    <lineage>
        <taxon>Bacteria</taxon>
        <taxon>Bacillati</taxon>
        <taxon>Bacillota</taxon>
        <taxon>Tissierellia</taxon>
        <taxon>Tissierellales</taxon>
        <taxon>Thermohalobacteraceae</taxon>
        <taxon>Caloranaerobacter</taxon>
    </lineage>
</organism>
<keyword evidence="6" id="KW-0460">Magnesium</keyword>
<dbReference type="AlphaFoldDB" id="A0A096BIR9"/>
<feature type="region of interest" description="Interaction with DNA" evidence="10">
    <location>
        <begin position="163"/>
        <end position="168"/>
    </location>
</feature>
<dbReference type="InterPro" id="IPR003601">
    <property type="entry name" value="Topo_IA_2"/>
</dbReference>
<evidence type="ECO:0000259" key="13">
    <source>
        <dbReference type="PROSITE" id="PS52039"/>
    </source>
</evidence>
<evidence type="ECO:0000256" key="9">
    <source>
        <dbReference type="ARBA" id="ARBA00023235"/>
    </source>
</evidence>
<dbReference type="SMART" id="SM00437">
    <property type="entry name" value="TOP1Ac"/>
    <property type="match status" value="1"/>
</dbReference>
<dbReference type="Proteomes" id="UP000029622">
    <property type="component" value="Unassembled WGS sequence"/>
</dbReference>
<gene>
    <name evidence="10" type="primary">topA</name>
    <name evidence="14" type="ORF">Y919_04435</name>
</gene>
<dbReference type="InterPro" id="IPR006171">
    <property type="entry name" value="TOPRIM_dom"/>
</dbReference>
<feature type="site" description="Interaction with DNA" evidence="10">
    <location>
        <position position="139"/>
    </location>
</feature>
<feature type="domain" description="Topo IA-type catalytic" evidence="13">
    <location>
        <begin position="129"/>
        <end position="559"/>
    </location>
</feature>
<dbReference type="CDD" id="cd00186">
    <property type="entry name" value="TOP1Ac"/>
    <property type="match status" value="1"/>
</dbReference>
<dbReference type="InterPro" id="IPR013826">
    <property type="entry name" value="Topo_IA_cen_sub3"/>
</dbReference>
<dbReference type="PROSITE" id="PS00396">
    <property type="entry name" value="TOPO_IA_1"/>
    <property type="match status" value="1"/>
</dbReference>
<evidence type="ECO:0000256" key="1">
    <source>
        <dbReference type="ARBA" id="ARBA00000213"/>
    </source>
</evidence>
<feature type="active site" description="O-(5'-phospho-DNA)-tyrosine intermediate" evidence="10">
    <location>
        <position position="302"/>
    </location>
</feature>
<comment type="subunit">
    <text evidence="10">Monomer.</text>
</comment>
<dbReference type="GO" id="GO:0003677">
    <property type="term" value="F:DNA binding"/>
    <property type="evidence" value="ECO:0007669"/>
    <property type="project" value="UniProtKB-KW"/>
</dbReference>
<evidence type="ECO:0000313" key="14">
    <source>
        <dbReference type="EMBL" id="KGG80767.1"/>
    </source>
</evidence>
<feature type="site" description="Interaction with DNA" evidence="10">
    <location>
        <position position="140"/>
    </location>
</feature>
<dbReference type="InterPro" id="IPR013825">
    <property type="entry name" value="Topo_IA_cen_sub2"/>
</dbReference>
<dbReference type="PANTHER" id="PTHR42785:SF1">
    <property type="entry name" value="DNA TOPOISOMERASE"/>
    <property type="match status" value="1"/>
</dbReference>
<dbReference type="STRING" id="1156417.Y919_04435"/>
<keyword evidence="4" id="KW-0863">Zinc-finger</keyword>
<dbReference type="InterPro" id="IPR023405">
    <property type="entry name" value="Topo_IA_core_domain"/>
</dbReference>
<dbReference type="HAMAP" id="MF_00952">
    <property type="entry name" value="Topoisom_1_prok"/>
    <property type="match status" value="1"/>
</dbReference>
<comment type="catalytic activity">
    <reaction evidence="1 10">
        <text>ATP-independent breakage of single-stranded DNA, followed by passage and rejoining.</text>
        <dbReference type="EC" id="5.6.2.1"/>
    </reaction>
</comment>
<dbReference type="Pfam" id="PF01751">
    <property type="entry name" value="Toprim"/>
    <property type="match status" value="1"/>
</dbReference>
<evidence type="ECO:0000259" key="12">
    <source>
        <dbReference type="PROSITE" id="PS50880"/>
    </source>
</evidence>
<dbReference type="GO" id="GO:0006265">
    <property type="term" value="P:DNA topological change"/>
    <property type="evidence" value="ECO:0007669"/>
    <property type="project" value="UniProtKB-UniRule"/>
</dbReference>
<dbReference type="Pfam" id="PF01131">
    <property type="entry name" value="Topoisom_bac"/>
    <property type="match status" value="1"/>
</dbReference>
<feature type="site" description="Interaction with DNA" evidence="10">
    <location>
        <position position="33"/>
    </location>
</feature>
<dbReference type="InterPro" id="IPR023406">
    <property type="entry name" value="Topo_IA_AS"/>
</dbReference>
<evidence type="ECO:0000256" key="10">
    <source>
        <dbReference type="HAMAP-Rule" id="MF_00952"/>
    </source>
</evidence>
<sequence>MAKFLVIVESPAKAKTIGKFLGSNYKVKASVGHVRDLPKSKLGIKIEENFEPEYITIRGKGPVINEIKKEAKKADKIYLATDPDREGEAISWHLSHILGLSKDDKVRIEFNEITKNAIKNAIKKPRQINQNLVDAQQARRILDRLVGYKISPLLWRKVKRGLSAGRVQSVATKLICDREKEIENFKPTEYWTLDAFLEKNNQVFKANFYGVKEEGKERKLELKSKDDVEAIVKEVKMSTFTVEEIKKGNRKRNPNPPFTTSTLQQEASKRLGFSTKKTMMIAQQLYEGIDIKGEGTVGLITYIRTDSVRISDEALKKAKDFIVEIYGEKYTTGIRKFKSKRKNDIQDAHEAIRPTLIDRMPEKIKGSLSVDQYKLYKLIWERFIASQMSPALYETLLVKISAGKYIFKASGSKIVFDGYLKIFKDDRQEKEIEIPNLNEGESVNIKDIQPEQHFTQPPARYTESTLVKTLEELGIGRPSTYAPTISTILSRGYVVLENKYFKPTDLGILVTELLLEYFTDIINEEFTADMESKLDKIEEGVLNWRDVINEFYQEFKVSLEKAENEINKIEIQNEVTDIKCEKCGRFMVIKHGRFGKFLACPGYPECKNTKPIVKELGVKCPECGGELIERHTKKGRKFYGCSNYPDCSFVSWDIPTGDKCPECGGILVKKKNKKGTYIVCSNKECKYKKETKEE</sequence>
<reference evidence="14 15" key="1">
    <citation type="submission" date="2013-12" db="EMBL/GenBank/DDBJ databases">
        <title>Draft genome sequence of Caloranaerobacter sp. H53214.</title>
        <authorList>
            <person name="Jiang L.J."/>
            <person name="Shao Z.Z."/>
            <person name="Long M.N."/>
        </authorList>
    </citation>
    <scope>NUCLEOTIDE SEQUENCE [LARGE SCALE GENOMIC DNA]</scope>
    <source>
        <strain evidence="14 15">H53214</strain>
    </source>
</reference>
<evidence type="ECO:0000256" key="3">
    <source>
        <dbReference type="ARBA" id="ARBA00022723"/>
    </source>
</evidence>
<keyword evidence="7 10" id="KW-0799">Topoisomerase</keyword>
<comment type="caution">
    <text evidence="14">The sequence shown here is derived from an EMBL/GenBank/DDBJ whole genome shotgun (WGS) entry which is preliminary data.</text>
</comment>
<dbReference type="InterPro" id="IPR013824">
    <property type="entry name" value="Topo_IA_cen_sub1"/>
</dbReference>
<dbReference type="NCBIfam" id="TIGR01051">
    <property type="entry name" value="topA_bact"/>
    <property type="match status" value="1"/>
</dbReference>
<dbReference type="Gene3D" id="1.10.290.10">
    <property type="entry name" value="Topoisomerase I, domain 4"/>
    <property type="match status" value="1"/>
</dbReference>
<dbReference type="SUPFAM" id="SSF57783">
    <property type="entry name" value="Zinc beta-ribbon"/>
    <property type="match status" value="2"/>
</dbReference>
<dbReference type="GO" id="GO:0005694">
    <property type="term" value="C:chromosome"/>
    <property type="evidence" value="ECO:0007669"/>
    <property type="project" value="InterPro"/>
</dbReference>
<dbReference type="EC" id="5.6.2.1" evidence="10"/>
<keyword evidence="9 10" id="KW-0413">Isomerase</keyword>
<evidence type="ECO:0000256" key="7">
    <source>
        <dbReference type="ARBA" id="ARBA00023029"/>
    </source>
</evidence>
<dbReference type="CDD" id="cd03363">
    <property type="entry name" value="TOPRIM_TopoIA_TopoI"/>
    <property type="match status" value="1"/>
</dbReference>
<feature type="site" description="Interaction with DNA" evidence="10">
    <location>
        <position position="143"/>
    </location>
</feature>
<accession>A0A096BIR9</accession>
<proteinExistence type="inferred from homology"/>
<keyword evidence="3" id="KW-0479">Metal-binding</keyword>
<evidence type="ECO:0000256" key="8">
    <source>
        <dbReference type="ARBA" id="ARBA00023125"/>
    </source>
</evidence>
<dbReference type="GO" id="GO:0003917">
    <property type="term" value="F:DNA topoisomerase type I (single strand cut, ATP-independent) activity"/>
    <property type="evidence" value="ECO:0007669"/>
    <property type="project" value="UniProtKB-UniRule"/>
</dbReference>
<evidence type="ECO:0000256" key="4">
    <source>
        <dbReference type="ARBA" id="ARBA00022771"/>
    </source>
</evidence>
<keyword evidence="8 10" id="KW-0238">DNA-binding</keyword>
<dbReference type="GO" id="GO:0008270">
    <property type="term" value="F:zinc ion binding"/>
    <property type="evidence" value="ECO:0007669"/>
    <property type="project" value="UniProtKB-KW"/>
</dbReference>